<protein>
    <submittedName>
        <fullName evidence="1">Uncharacterized protein</fullName>
    </submittedName>
</protein>
<dbReference type="AlphaFoldDB" id="A0A8H7E9N9"/>
<organism evidence="1 2">
    <name type="scientific">Endocarpon pusillum</name>
    <dbReference type="NCBI Taxonomy" id="364733"/>
    <lineage>
        <taxon>Eukaryota</taxon>
        <taxon>Fungi</taxon>
        <taxon>Dikarya</taxon>
        <taxon>Ascomycota</taxon>
        <taxon>Pezizomycotina</taxon>
        <taxon>Eurotiomycetes</taxon>
        <taxon>Chaetothyriomycetidae</taxon>
        <taxon>Verrucariales</taxon>
        <taxon>Verrucariaceae</taxon>
        <taxon>Endocarpon</taxon>
    </lineage>
</organism>
<proteinExistence type="predicted"/>
<accession>A0A8H7E9N9</accession>
<evidence type="ECO:0000313" key="1">
    <source>
        <dbReference type="EMBL" id="KAF7513403.1"/>
    </source>
</evidence>
<dbReference type="EMBL" id="JAACFV010000006">
    <property type="protein sequence ID" value="KAF7513403.1"/>
    <property type="molecule type" value="Genomic_DNA"/>
</dbReference>
<dbReference type="Proteomes" id="UP000606974">
    <property type="component" value="Unassembled WGS sequence"/>
</dbReference>
<comment type="caution">
    <text evidence="1">The sequence shown here is derived from an EMBL/GenBank/DDBJ whole genome shotgun (WGS) entry which is preliminary data.</text>
</comment>
<reference evidence="1" key="1">
    <citation type="submission" date="2020-02" db="EMBL/GenBank/DDBJ databases">
        <authorList>
            <person name="Palmer J.M."/>
        </authorList>
    </citation>
    <scope>NUCLEOTIDE SEQUENCE</scope>
    <source>
        <strain evidence="1">EPUS1.4</strain>
        <tissue evidence="1">Thallus</tissue>
    </source>
</reference>
<gene>
    <name evidence="1" type="ORF">GJ744_009824</name>
</gene>
<sequence>MVGMDCMATDDKFGKGDMLERKNEMRECCQQSLRIEDEERCIREQVEREREKMI</sequence>
<evidence type="ECO:0000313" key="2">
    <source>
        <dbReference type="Proteomes" id="UP000606974"/>
    </source>
</evidence>
<keyword evidence="2" id="KW-1185">Reference proteome</keyword>
<name>A0A8H7E9N9_9EURO</name>